<dbReference type="HOGENOM" id="CLU_1977834_0_0_4"/>
<reference evidence="1 2" key="1">
    <citation type="journal article" date="2011" name="J. Bacteriol.">
        <title>Complete genome sequence of the type strain Cupriavidus necator N-1.</title>
        <authorList>
            <person name="Poehlein A."/>
            <person name="Kusian B."/>
            <person name="Friedrich B."/>
            <person name="Daniel R."/>
            <person name="Bowien B."/>
        </authorList>
    </citation>
    <scope>NUCLEOTIDE SEQUENCE [LARGE SCALE GENOMIC DNA]</scope>
    <source>
        <strain evidence="2">ATCC 43291 / DSM 13513 / CCUG 52238 / LMG 8453 / N-1</strain>
    </source>
</reference>
<organism evidence="1 2">
    <name type="scientific">Cupriavidus necator (strain ATCC 43291 / DSM 13513 / CCUG 52238 / LMG 8453 / N-1)</name>
    <name type="common">Ralstonia eutropha</name>
    <dbReference type="NCBI Taxonomy" id="1042878"/>
    <lineage>
        <taxon>Bacteria</taxon>
        <taxon>Pseudomonadati</taxon>
        <taxon>Pseudomonadota</taxon>
        <taxon>Betaproteobacteria</taxon>
        <taxon>Burkholderiales</taxon>
        <taxon>Burkholderiaceae</taxon>
        <taxon>Cupriavidus</taxon>
    </lineage>
</organism>
<dbReference type="GeneID" id="34310413"/>
<dbReference type="PROSITE" id="PS50096">
    <property type="entry name" value="IQ"/>
    <property type="match status" value="1"/>
</dbReference>
<dbReference type="EMBL" id="CP002877">
    <property type="protein sequence ID" value="AEI76566.1"/>
    <property type="molecule type" value="Genomic_DNA"/>
</dbReference>
<dbReference type="Proteomes" id="UP000006798">
    <property type="component" value="Chromosome 1"/>
</dbReference>
<evidence type="ECO:0000313" key="1">
    <source>
        <dbReference type="EMBL" id="AEI76566.1"/>
    </source>
</evidence>
<sequence>MATKELPRDLPALTEEELRDIGQRVRNQDVRDLLWEIARLRQTVQRAHYIAELLYSQGGVMADSWLRQLMEEPCIVEALEADYGSRTPGSRGWRGDVRTPEHEVRLATIQAEARGRIAKRRTRART</sequence>
<dbReference type="AlphaFoldDB" id="G0ER48"/>
<proteinExistence type="predicted"/>
<evidence type="ECO:0000313" key="2">
    <source>
        <dbReference type="Proteomes" id="UP000006798"/>
    </source>
</evidence>
<name>G0ER48_CUPNN</name>
<protein>
    <submittedName>
        <fullName evidence="1">Uncharacterized protein</fullName>
    </submittedName>
</protein>
<accession>G0ER48</accession>
<dbReference type="KEGG" id="cnc:CNE_1c12110"/>
<dbReference type="RefSeq" id="WP_013956219.1">
    <property type="nucleotide sequence ID" value="NC_015726.1"/>
</dbReference>
<gene>
    <name evidence="1" type="ordered locus">CNE_1c12110</name>
</gene>